<keyword evidence="2" id="KW-1185">Reference proteome</keyword>
<gene>
    <name evidence="1" type="ORF">OCTVUL_1B021382</name>
</gene>
<dbReference type="AlphaFoldDB" id="A0AA36AGF7"/>
<sequence>MLTNLLRDKSNHSENCSAENINSRLFCEQADLQTNRLFEDLMKDKSGKVKILVIEIVITKGYDYGFYYDHQNIHRAVTIINTFYFYLGFSIQYNICSCIQLEAID</sequence>
<organism evidence="1 2">
    <name type="scientific">Octopus vulgaris</name>
    <name type="common">Common octopus</name>
    <dbReference type="NCBI Taxonomy" id="6645"/>
    <lineage>
        <taxon>Eukaryota</taxon>
        <taxon>Metazoa</taxon>
        <taxon>Spiralia</taxon>
        <taxon>Lophotrochozoa</taxon>
        <taxon>Mollusca</taxon>
        <taxon>Cephalopoda</taxon>
        <taxon>Coleoidea</taxon>
        <taxon>Octopodiformes</taxon>
        <taxon>Octopoda</taxon>
        <taxon>Incirrata</taxon>
        <taxon>Octopodidae</taxon>
        <taxon>Octopus</taxon>
    </lineage>
</organism>
<accession>A0AA36AGF7</accession>
<proteinExistence type="predicted"/>
<evidence type="ECO:0000313" key="1">
    <source>
        <dbReference type="EMBL" id="CAI9714881.1"/>
    </source>
</evidence>
<protein>
    <submittedName>
        <fullName evidence="1">Uncharacterized protein</fullName>
    </submittedName>
</protein>
<reference evidence="1" key="1">
    <citation type="submission" date="2023-08" db="EMBL/GenBank/DDBJ databases">
        <authorList>
            <person name="Alioto T."/>
            <person name="Alioto T."/>
            <person name="Gomez Garrido J."/>
        </authorList>
    </citation>
    <scope>NUCLEOTIDE SEQUENCE</scope>
</reference>
<name>A0AA36AGF7_OCTVU</name>
<dbReference type="EMBL" id="OX597814">
    <property type="protein sequence ID" value="CAI9714881.1"/>
    <property type="molecule type" value="Genomic_DNA"/>
</dbReference>
<evidence type="ECO:0000313" key="2">
    <source>
        <dbReference type="Proteomes" id="UP001162480"/>
    </source>
</evidence>
<dbReference type="Proteomes" id="UP001162480">
    <property type="component" value="Chromosome 1"/>
</dbReference>